<protein>
    <recommendedName>
        <fullName evidence="3">SpoVT-AbrB domain-containing protein</fullName>
    </recommendedName>
</protein>
<dbReference type="SUPFAM" id="SSF89447">
    <property type="entry name" value="AbrB/MazE/MraZ-like"/>
    <property type="match status" value="1"/>
</dbReference>
<reference evidence="1" key="1">
    <citation type="submission" date="2020-07" db="EMBL/GenBank/DDBJ databases">
        <title>Genomic analysis of a strain of Sedimentibacter Hydroxybenzoicus DSM7310.</title>
        <authorList>
            <person name="Ma S."/>
        </authorList>
    </citation>
    <scope>NUCLEOTIDE SEQUENCE</scope>
    <source>
        <strain evidence="1">DSM 7310</strain>
    </source>
</reference>
<comment type="caution">
    <text evidence="1">The sequence shown here is derived from an EMBL/GenBank/DDBJ whole genome shotgun (WGS) entry which is preliminary data.</text>
</comment>
<gene>
    <name evidence="1" type="ORF">HZF24_08570</name>
</gene>
<dbReference type="AlphaFoldDB" id="A0A974GWD8"/>
<dbReference type="Proteomes" id="UP000611629">
    <property type="component" value="Unassembled WGS sequence"/>
</dbReference>
<proteinExistence type="predicted"/>
<dbReference type="RefSeq" id="WP_179237908.1">
    <property type="nucleotide sequence ID" value="NZ_JACBNQ010000008.1"/>
</dbReference>
<sequence>MQESKYNDNLTGRSFGMSLISKLNQDLSINIPEQILKKAGLKPGTEFIWLYDDETGQIVLMKKPDDFVKTMRGLGKEVWDNINVNEYIKEERESWE</sequence>
<evidence type="ECO:0000313" key="2">
    <source>
        <dbReference type="Proteomes" id="UP000611629"/>
    </source>
</evidence>
<organism evidence="1 2">
    <name type="scientific">Sedimentibacter hydroxybenzoicus DSM 7310</name>
    <dbReference type="NCBI Taxonomy" id="1123245"/>
    <lineage>
        <taxon>Bacteria</taxon>
        <taxon>Bacillati</taxon>
        <taxon>Bacillota</taxon>
        <taxon>Tissierellia</taxon>
        <taxon>Sedimentibacter</taxon>
    </lineage>
</organism>
<dbReference type="EMBL" id="JACBNQ010000008">
    <property type="protein sequence ID" value="NYB74196.1"/>
    <property type="molecule type" value="Genomic_DNA"/>
</dbReference>
<keyword evidence="2" id="KW-1185">Reference proteome</keyword>
<evidence type="ECO:0000313" key="1">
    <source>
        <dbReference type="EMBL" id="NYB74196.1"/>
    </source>
</evidence>
<accession>A0A974GWD8</accession>
<name>A0A974GWD8_SEDHY</name>
<evidence type="ECO:0008006" key="3">
    <source>
        <dbReference type="Google" id="ProtNLM"/>
    </source>
</evidence>
<dbReference type="InterPro" id="IPR037914">
    <property type="entry name" value="SpoVT-AbrB_sf"/>
</dbReference>